<evidence type="ECO:0000256" key="14">
    <source>
        <dbReference type="ARBA" id="ARBA00023098"/>
    </source>
</evidence>
<evidence type="ECO:0000256" key="4">
    <source>
        <dbReference type="ARBA" id="ARBA00005189"/>
    </source>
</evidence>
<keyword evidence="17" id="KW-1208">Phospholipid metabolism</keyword>
<keyword evidence="12 25" id="KW-0548">Nucleotidyltransferase</keyword>
<evidence type="ECO:0000256" key="18">
    <source>
        <dbReference type="ARBA" id="ARBA00029893"/>
    </source>
</evidence>
<evidence type="ECO:0000256" key="9">
    <source>
        <dbReference type="ARBA" id="ARBA00022516"/>
    </source>
</evidence>
<evidence type="ECO:0000256" key="10">
    <source>
        <dbReference type="ARBA" id="ARBA00022679"/>
    </source>
</evidence>
<feature type="transmembrane region" description="Helical" evidence="24">
    <location>
        <begin position="61"/>
        <end position="81"/>
    </location>
</feature>
<keyword evidence="9" id="KW-0444">Lipid biosynthesis</keyword>
<evidence type="ECO:0000256" key="23">
    <source>
        <dbReference type="ARBA" id="ARBA00033406"/>
    </source>
</evidence>
<keyword evidence="26" id="KW-1185">Reference proteome</keyword>
<evidence type="ECO:0000256" key="22">
    <source>
        <dbReference type="ARBA" id="ARBA00032743"/>
    </source>
</evidence>
<feature type="transmembrane region" description="Helical" evidence="24">
    <location>
        <begin position="195"/>
        <end position="215"/>
    </location>
</feature>
<feature type="transmembrane region" description="Helical" evidence="24">
    <location>
        <begin position="125"/>
        <end position="143"/>
    </location>
</feature>
<feature type="transmembrane region" description="Helical" evidence="24">
    <location>
        <begin position="227"/>
        <end position="248"/>
    </location>
</feature>
<evidence type="ECO:0000256" key="11">
    <source>
        <dbReference type="ARBA" id="ARBA00022692"/>
    </source>
</evidence>
<keyword evidence="11 24" id="KW-0812">Transmembrane</keyword>
<protein>
    <recommendedName>
        <fullName evidence="7">Phosphatidate cytidylyltransferase</fullName>
        <ecNumber evidence="6">2.7.7.41</ecNumber>
    </recommendedName>
    <alternativeName>
        <fullName evidence="20">CDP-DAG synthase</fullName>
    </alternativeName>
    <alternativeName>
        <fullName evidence="22">CDP-DG synthase</fullName>
    </alternativeName>
    <alternativeName>
        <fullName evidence="18">CDP-diacylglycerol synthase</fullName>
    </alternativeName>
    <alternativeName>
        <fullName evidence="21">CDP-diglyceride pyrophosphorylase</fullName>
    </alternativeName>
    <alternativeName>
        <fullName evidence="23">CDP-diglyceride synthase</fullName>
    </alternativeName>
    <alternativeName>
        <fullName evidence="19">CTP:phosphatidate cytidylyltransferase</fullName>
    </alternativeName>
</protein>
<dbReference type="EC" id="2.7.7.41" evidence="6"/>
<comment type="pathway">
    <text evidence="4">Lipid metabolism.</text>
</comment>
<reference evidence="25 26" key="1">
    <citation type="submission" date="2019-02" db="EMBL/GenBank/DDBJ databases">
        <title>Deep-cultivation of Planctomycetes and their phenomic and genomic characterization uncovers novel biology.</title>
        <authorList>
            <person name="Wiegand S."/>
            <person name="Jogler M."/>
            <person name="Boedeker C."/>
            <person name="Pinto D."/>
            <person name="Vollmers J."/>
            <person name="Rivas-Marin E."/>
            <person name="Kohn T."/>
            <person name="Peeters S.H."/>
            <person name="Heuer A."/>
            <person name="Rast P."/>
            <person name="Oberbeckmann S."/>
            <person name="Bunk B."/>
            <person name="Jeske O."/>
            <person name="Meyerdierks A."/>
            <person name="Storesund J.E."/>
            <person name="Kallscheuer N."/>
            <person name="Luecker S."/>
            <person name="Lage O.M."/>
            <person name="Pohl T."/>
            <person name="Merkel B.J."/>
            <person name="Hornburger P."/>
            <person name="Mueller R.-W."/>
            <person name="Bruemmer F."/>
            <person name="Labrenz M."/>
            <person name="Spormann A.M."/>
            <person name="Op den Camp H."/>
            <person name="Overmann J."/>
            <person name="Amann R."/>
            <person name="Jetten M.S.M."/>
            <person name="Mascher T."/>
            <person name="Medema M.H."/>
            <person name="Devos D.P."/>
            <person name="Kaster A.-K."/>
            <person name="Ovreas L."/>
            <person name="Rohde M."/>
            <person name="Galperin M.Y."/>
            <person name="Jogler C."/>
        </authorList>
    </citation>
    <scope>NUCLEOTIDE SEQUENCE [LARGE SCALE GENOMIC DNA]</scope>
    <source>
        <strain evidence="25 26">Pan161</strain>
    </source>
</reference>
<feature type="transmembrane region" description="Helical" evidence="24">
    <location>
        <begin position="93"/>
        <end position="113"/>
    </location>
</feature>
<evidence type="ECO:0000256" key="20">
    <source>
        <dbReference type="ARBA" id="ARBA00032253"/>
    </source>
</evidence>
<keyword evidence="10 25" id="KW-0808">Transferase</keyword>
<dbReference type="PANTHER" id="PTHR46382">
    <property type="entry name" value="PHOSPHATIDATE CYTIDYLYLTRANSFERASE"/>
    <property type="match status" value="1"/>
</dbReference>
<accession>A0A517VJ87</accession>
<keyword evidence="14" id="KW-0443">Lipid metabolism</keyword>
<keyword evidence="15 24" id="KW-0472">Membrane</keyword>
<dbReference type="GO" id="GO:0004605">
    <property type="term" value="F:phosphatidate cytidylyltransferase activity"/>
    <property type="evidence" value="ECO:0007669"/>
    <property type="project" value="UniProtKB-EC"/>
</dbReference>
<dbReference type="KEGG" id="gax:Pan161_47430"/>
<dbReference type="Pfam" id="PF01148">
    <property type="entry name" value="CTP_transf_1"/>
    <property type="match status" value="1"/>
</dbReference>
<evidence type="ECO:0000256" key="15">
    <source>
        <dbReference type="ARBA" id="ARBA00023136"/>
    </source>
</evidence>
<evidence type="ECO:0000256" key="3">
    <source>
        <dbReference type="ARBA" id="ARBA00005119"/>
    </source>
</evidence>
<keyword evidence="13 24" id="KW-1133">Transmembrane helix</keyword>
<evidence type="ECO:0000256" key="24">
    <source>
        <dbReference type="SAM" id="Phobius"/>
    </source>
</evidence>
<dbReference type="GO" id="GO:0005886">
    <property type="term" value="C:plasma membrane"/>
    <property type="evidence" value="ECO:0007669"/>
    <property type="project" value="UniProtKB-SubCell"/>
</dbReference>
<evidence type="ECO:0000256" key="17">
    <source>
        <dbReference type="ARBA" id="ARBA00023264"/>
    </source>
</evidence>
<feature type="transmembrane region" description="Helical" evidence="24">
    <location>
        <begin position="32"/>
        <end position="49"/>
    </location>
</feature>
<keyword evidence="8" id="KW-1003">Cell membrane</keyword>
<evidence type="ECO:0000313" key="25">
    <source>
        <dbReference type="EMBL" id="QDT93069.1"/>
    </source>
</evidence>
<evidence type="ECO:0000256" key="5">
    <source>
        <dbReference type="ARBA" id="ARBA00010185"/>
    </source>
</evidence>
<sequence length="303" mass="32653">MLGWRLLVSVILIPLLFGLFYLDQRAGTSAPYLYGLCCLIVFRGCWELTRLLTVRNLQPGYAIVSLLSLLICTLAWLPYFSDSDAGSAQESSLALMSVGFSISILLIFLKGAIRFQEPGQSMENMGAEILSVSYLGFLLAILAELRWVAGPETGYLALGSLIISAKMGDIGGYTFGRLWGKKKLVPRLSPGKTWVGGFGAIFGAAIGSLLWFQFTPALFNSLWTGSSWLWAILFGAIIGLVGLVGDLCESLIKRDVGKKDSAELLPGFGGLLDLLDSPLYAGPVAFVLWKLLPLITVVAATGN</sequence>
<proteinExistence type="inferred from homology"/>
<comment type="catalytic activity">
    <reaction evidence="1">
        <text>a 1,2-diacyl-sn-glycero-3-phosphate + CTP + H(+) = a CDP-1,2-diacyl-sn-glycerol + diphosphate</text>
        <dbReference type="Rhea" id="RHEA:16229"/>
        <dbReference type="ChEBI" id="CHEBI:15378"/>
        <dbReference type="ChEBI" id="CHEBI:33019"/>
        <dbReference type="ChEBI" id="CHEBI:37563"/>
        <dbReference type="ChEBI" id="CHEBI:58332"/>
        <dbReference type="ChEBI" id="CHEBI:58608"/>
        <dbReference type="EC" id="2.7.7.41"/>
    </reaction>
</comment>
<dbReference type="RefSeq" id="WP_145231074.1">
    <property type="nucleotide sequence ID" value="NZ_CP036343.1"/>
</dbReference>
<dbReference type="PANTHER" id="PTHR46382:SF1">
    <property type="entry name" value="PHOSPHATIDATE CYTIDYLYLTRANSFERASE"/>
    <property type="match status" value="1"/>
</dbReference>
<evidence type="ECO:0000256" key="2">
    <source>
        <dbReference type="ARBA" id="ARBA00004651"/>
    </source>
</evidence>
<evidence type="ECO:0000256" key="19">
    <source>
        <dbReference type="ARBA" id="ARBA00031825"/>
    </source>
</evidence>
<organism evidence="25 26">
    <name type="scientific">Gimesia algae</name>
    <dbReference type="NCBI Taxonomy" id="2527971"/>
    <lineage>
        <taxon>Bacteria</taxon>
        <taxon>Pseudomonadati</taxon>
        <taxon>Planctomycetota</taxon>
        <taxon>Planctomycetia</taxon>
        <taxon>Planctomycetales</taxon>
        <taxon>Planctomycetaceae</taxon>
        <taxon>Gimesia</taxon>
    </lineage>
</organism>
<comment type="similarity">
    <text evidence="5">Belongs to the CDS family.</text>
</comment>
<feature type="transmembrane region" description="Helical" evidence="24">
    <location>
        <begin position="155"/>
        <end position="175"/>
    </location>
</feature>
<dbReference type="Proteomes" id="UP000316855">
    <property type="component" value="Chromosome"/>
</dbReference>
<name>A0A517VJ87_9PLAN</name>
<dbReference type="AlphaFoldDB" id="A0A517VJ87"/>
<evidence type="ECO:0000256" key="16">
    <source>
        <dbReference type="ARBA" id="ARBA00023209"/>
    </source>
</evidence>
<evidence type="ECO:0000313" key="26">
    <source>
        <dbReference type="Proteomes" id="UP000316855"/>
    </source>
</evidence>
<evidence type="ECO:0000256" key="1">
    <source>
        <dbReference type="ARBA" id="ARBA00001698"/>
    </source>
</evidence>
<keyword evidence="16" id="KW-0594">Phospholipid biosynthesis</keyword>
<comment type="subcellular location">
    <subcellularLocation>
        <location evidence="2">Cell membrane</location>
        <topology evidence="2">Multi-pass membrane protein</topology>
    </subcellularLocation>
</comment>
<evidence type="ECO:0000256" key="7">
    <source>
        <dbReference type="ARBA" id="ARBA00019373"/>
    </source>
</evidence>
<gene>
    <name evidence="25" type="primary">cdsA</name>
    <name evidence="25" type="ORF">Pan161_47430</name>
</gene>
<dbReference type="GO" id="GO:0016024">
    <property type="term" value="P:CDP-diacylglycerol biosynthetic process"/>
    <property type="evidence" value="ECO:0007669"/>
    <property type="project" value="TreeGrafter"/>
</dbReference>
<evidence type="ECO:0000256" key="8">
    <source>
        <dbReference type="ARBA" id="ARBA00022475"/>
    </source>
</evidence>
<evidence type="ECO:0000256" key="6">
    <source>
        <dbReference type="ARBA" id="ARBA00012487"/>
    </source>
</evidence>
<dbReference type="OrthoDB" id="9799199at2"/>
<comment type="pathway">
    <text evidence="3">Phospholipid metabolism; CDP-diacylglycerol biosynthesis; CDP-diacylglycerol from sn-glycerol 3-phosphate: step 3/3.</text>
</comment>
<evidence type="ECO:0000256" key="13">
    <source>
        <dbReference type="ARBA" id="ARBA00022989"/>
    </source>
</evidence>
<dbReference type="EMBL" id="CP036343">
    <property type="protein sequence ID" value="QDT93069.1"/>
    <property type="molecule type" value="Genomic_DNA"/>
</dbReference>
<evidence type="ECO:0000256" key="12">
    <source>
        <dbReference type="ARBA" id="ARBA00022695"/>
    </source>
</evidence>
<evidence type="ECO:0000256" key="21">
    <source>
        <dbReference type="ARBA" id="ARBA00032396"/>
    </source>
</evidence>